<organism evidence="1 2">
    <name type="scientific">Candidatus Nanopelagicus limnae</name>
    <dbReference type="NCBI Taxonomy" id="1884634"/>
    <lineage>
        <taxon>Bacteria</taxon>
        <taxon>Bacillati</taxon>
        <taxon>Actinomycetota</taxon>
        <taxon>Actinomycetes</taxon>
        <taxon>Candidatus Nanopelagicales</taxon>
        <taxon>Candidatus Nanopelagicaceae</taxon>
        <taxon>Candidatus Nanopelagicus</taxon>
    </lineage>
</organism>
<dbReference type="Gene3D" id="3.30.70.270">
    <property type="match status" value="1"/>
</dbReference>
<evidence type="ECO:0000313" key="1">
    <source>
        <dbReference type="EMBL" id="ASY09726.1"/>
    </source>
</evidence>
<name>A0A249JYZ1_9ACTN</name>
<dbReference type="OrthoDB" id="9846627at2"/>
<keyword evidence="2" id="KW-1185">Reference proteome</keyword>
<accession>A0A249JYZ1</accession>
<protein>
    <submittedName>
        <fullName evidence="1">GGDEF domain-containing protein</fullName>
    </submittedName>
</protein>
<dbReference type="InterPro" id="IPR029787">
    <property type="entry name" value="Nucleotide_cyclase"/>
</dbReference>
<gene>
    <name evidence="1" type="ORF">B1s21122_05250</name>
</gene>
<dbReference type="RefSeq" id="WP_095681030.1">
    <property type="nucleotide sequence ID" value="NZ_CP016768.2"/>
</dbReference>
<dbReference type="AlphaFoldDB" id="A0A249JYZ1"/>
<dbReference type="SUPFAM" id="SSF55073">
    <property type="entry name" value="Nucleotide cyclase"/>
    <property type="match status" value="1"/>
</dbReference>
<proteinExistence type="predicted"/>
<dbReference type="EMBL" id="CP016768">
    <property type="protein sequence ID" value="ASY09726.1"/>
    <property type="molecule type" value="Genomic_DNA"/>
</dbReference>
<dbReference type="InterPro" id="IPR043128">
    <property type="entry name" value="Rev_trsase/Diguanyl_cyclase"/>
</dbReference>
<sequence>MKKYESVIDSIFLSNNGEIDLLTGAISPDRFDQIVKRDLAIAQRNPADISIISTAINLTHFFADNQTLDSIEQQSIIENELVNLHFKLKSTFRQSDCICRVSKLGFWILLNSADKKTTEQLVDRLVKELPKFITIGMCLWQQSESILDWYKRVDQIHFNNNQ</sequence>
<dbReference type="Proteomes" id="UP000217153">
    <property type="component" value="Chromosome"/>
</dbReference>
<reference evidence="2" key="1">
    <citation type="submission" date="2016-10" db="EMBL/GenBank/DDBJ databases">
        <title>High microdiversification within the ubiquitous acI lineage of Actinobacteria.</title>
        <authorList>
            <person name="Neuenschwander S.M."/>
            <person name="Salcher M."/>
            <person name="Ghai R."/>
            <person name="Pernthaler J."/>
        </authorList>
    </citation>
    <scope>NUCLEOTIDE SEQUENCE [LARGE SCALE GENOMIC DNA]</scope>
</reference>
<dbReference type="KEGG" id="abam:B1s21122_05250"/>
<evidence type="ECO:0000313" key="2">
    <source>
        <dbReference type="Proteomes" id="UP000217153"/>
    </source>
</evidence>